<accession>A0A0F9JAR5</accession>
<comment type="caution">
    <text evidence="1">The sequence shown here is derived from an EMBL/GenBank/DDBJ whole genome shotgun (WGS) entry which is preliminary data.</text>
</comment>
<dbReference type="EMBL" id="LAZR01010486">
    <property type="protein sequence ID" value="KKM66663.1"/>
    <property type="molecule type" value="Genomic_DNA"/>
</dbReference>
<reference evidence="1" key="1">
    <citation type="journal article" date="2015" name="Nature">
        <title>Complex archaea that bridge the gap between prokaryotes and eukaryotes.</title>
        <authorList>
            <person name="Spang A."/>
            <person name="Saw J.H."/>
            <person name="Jorgensen S.L."/>
            <person name="Zaremba-Niedzwiedzka K."/>
            <person name="Martijn J."/>
            <person name="Lind A.E."/>
            <person name="van Eijk R."/>
            <person name="Schleper C."/>
            <person name="Guy L."/>
            <person name="Ettema T.J."/>
        </authorList>
    </citation>
    <scope>NUCLEOTIDE SEQUENCE</scope>
</reference>
<name>A0A0F9JAR5_9ZZZZ</name>
<proteinExistence type="predicted"/>
<dbReference type="AlphaFoldDB" id="A0A0F9JAR5"/>
<sequence>MAKYVIKKEWCTQTDSYLFMAHRHWFWFLHGPTILSTSIRMDGCEANLREILKKKKVELGTIKRKIIKIGD</sequence>
<evidence type="ECO:0000313" key="1">
    <source>
        <dbReference type="EMBL" id="KKM66663.1"/>
    </source>
</evidence>
<protein>
    <submittedName>
        <fullName evidence="1">Uncharacterized protein</fullName>
    </submittedName>
</protein>
<gene>
    <name evidence="1" type="ORF">LCGC14_1478910</name>
</gene>
<organism evidence="1">
    <name type="scientific">marine sediment metagenome</name>
    <dbReference type="NCBI Taxonomy" id="412755"/>
    <lineage>
        <taxon>unclassified sequences</taxon>
        <taxon>metagenomes</taxon>
        <taxon>ecological metagenomes</taxon>
    </lineage>
</organism>